<evidence type="ECO:0000256" key="18">
    <source>
        <dbReference type="ARBA" id="ARBA00049360"/>
    </source>
</evidence>
<feature type="compositionally biased region" description="Basic and acidic residues" evidence="25">
    <location>
        <begin position="561"/>
        <end position="570"/>
    </location>
</feature>
<dbReference type="GO" id="GO:0016787">
    <property type="term" value="F:hydrolase activity"/>
    <property type="evidence" value="ECO:0007669"/>
    <property type="project" value="UniProtKB-KW"/>
</dbReference>
<feature type="compositionally biased region" description="Basic residues" evidence="25">
    <location>
        <begin position="585"/>
        <end position="605"/>
    </location>
</feature>
<evidence type="ECO:0000256" key="12">
    <source>
        <dbReference type="ARBA" id="ARBA00022777"/>
    </source>
</evidence>
<dbReference type="Gene3D" id="1.10.510.10">
    <property type="entry name" value="Transferase(Phosphotransferase) domain 1"/>
    <property type="match status" value="1"/>
</dbReference>
<evidence type="ECO:0000256" key="19">
    <source>
        <dbReference type="ARBA" id="ARBA00057025"/>
    </source>
</evidence>
<dbReference type="PIRSF" id="PIRSF038147">
    <property type="entry name" value="Ser/Thr_PK_RIO1"/>
    <property type="match status" value="1"/>
</dbReference>
<comment type="catalytic activity">
    <reaction evidence="17 21">
        <text>L-seryl-[protein] + ATP = O-phospho-L-seryl-[protein] + ADP + H(+)</text>
        <dbReference type="Rhea" id="RHEA:17989"/>
        <dbReference type="Rhea" id="RHEA-COMP:9863"/>
        <dbReference type="Rhea" id="RHEA-COMP:11604"/>
        <dbReference type="ChEBI" id="CHEBI:15378"/>
        <dbReference type="ChEBI" id="CHEBI:29999"/>
        <dbReference type="ChEBI" id="CHEBI:30616"/>
        <dbReference type="ChEBI" id="CHEBI:83421"/>
        <dbReference type="ChEBI" id="CHEBI:456216"/>
        <dbReference type="EC" id="2.7.11.1"/>
    </reaction>
</comment>
<feature type="binding site" evidence="24">
    <location>
        <position position="361"/>
    </location>
    <ligand>
        <name>Mg(2+)</name>
        <dbReference type="ChEBI" id="CHEBI:18420"/>
    </ligand>
</feature>
<keyword evidence="13" id="KW-0378">Hydrolase</keyword>
<evidence type="ECO:0000256" key="11">
    <source>
        <dbReference type="ARBA" id="ARBA00022741"/>
    </source>
</evidence>
<dbReference type="VEuPathDB" id="VectorBase:MDOA012502"/>
<feature type="binding site" evidence="23">
    <location>
        <position position="240"/>
    </location>
    <ligand>
        <name>ATP</name>
        <dbReference type="ChEBI" id="CHEBI:30616"/>
    </ligand>
</feature>
<dbReference type="RefSeq" id="XP_005191909.2">
    <property type="nucleotide sequence ID" value="XM_005191852.4"/>
</dbReference>
<dbReference type="FunFam" id="1.10.510.10:FF:000232">
    <property type="entry name" value="Serine/threonine-protein kinase RIO1"/>
    <property type="match status" value="1"/>
</dbReference>
<dbReference type="InterPro" id="IPR017407">
    <property type="entry name" value="Ser/Thr_kinase_Rio1"/>
</dbReference>
<dbReference type="AlphaFoldDB" id="A0A1I8M4V9"/>
<sequence>MTDLHQFSDAEEDEEIPYKENLVTGFKKLTVKDEIFKDLKDVVDKTTDDLKEKILVQEEEADDDAEEDENDDPNNAYDYYDDEDDDIDYQDNYDYEENYAGFQKHNTHNHLSASSGTGGGGGGGGGASQRVSSYQPNEKLFTRYSARINVEKYDPTTNMSAQAANRLVSFDSKQDNKIKIRDKHDRATAEQVMDPRTRMILFKLLNRGLIQEINGCISTGKEANVYHAVSRDTDDEFAIKIYKTSILVFKDRDKYVSGEFRFRHGYCRHNPRKMVRTWAEKEMRNYLRMFNAGVPVPEPILLRSHVLVMRFCGKNGWPSPKLKDVELTTSKARELYRDCVVLMWKIYNKCRLVHADLSEFNILVQDGQLIIIDVSQSVEHDHPHAFDFLRKDCTNVSEFFRKKAVATMTVKELFDFITDQTITEENMETCLEKISEKIKDRDFEAITAQEKIDEAVWQQTFIPKRLDEVRYFERDVDKVKKGEKQNLIYGKITGLNEKLEVQKKPAILSEKEREENEKNSNKTKADGENDEEEEDEEGDEDGEEGDSSDDEDQTKFKNSARPRDESPESKKARKKAVKEAQAEKRKVKVKKHVKKRKEKMASAKK</sequence>
<dbReference type="InterPro" id="IPR018934">
    <property type="entry name" value="RIO_dom"/>
</dbReference>
<comment type="subcellular location">
    <subcellularLocation>
        <location evidence="2">Cytoplasm</location>
    </subcellularLocation>
</comment>
<name>A0A1I8M4V9_MUSDO</name>
<feature type="binding site" evidence="24">
    <location>
        <position position="373"/>
    </location>
    <ligand>
        <name>Mg(2+)</name>
        <dbReference type="ChEBI" id="CHEBI:18420"/>
    </ligand>
</feature>
<evidence type="ECO:0000256" key="24">
    <source>
        <dbReference type="PIRSR" id="PIRSR038147-3"/>
    </source>
</evidence>
<feature type="compositionally biased region" description="Gly residues" evidence="25">
    <location>
        <begin position="116"/>
        <end position="127"/>
    </location>
</feature>
<feature type="active site" description="Proton acceptor" evidence="22">
    <location>
        <position position="356"/>
    </location>
</feature>
<dbReference type="GO" id="GO:0004674">
    <property type="term" value="F:protein serine/threonine kinase activity"/>
    <property type="evidence" value="ECO:0007669"/>
    <property type="project" value="UniProtKB-KW"/>
</dbReference>
<keyword evidence="6" id="KW-0963">Cytoplasm</keyword>
<dbReference type="EnsemblMetazoa" id="MDOA001248-RA">
    <property type="protein sequence ID" value="MDOA001248-PA"/>
    <property type="gene ID" value="MDOA001248"/>
</dbReference>
<dbReference type="KEGG" id="mde:101896795"/>
<feature type="domain" description="RIO kinase" evidence="26">
    <location>
        <begin position="182"/>
        <end position="419"/>
    </location>
</feature>
<dbReference type="GO" id="GO:0042254">
    <property type="term" value="P:ribosome biogenesis"/>
    <property type="evidence" value="ECO:0007669"/>
    <property type="project" value="UniProtKB-KW"/>
</dbReference>
<organism evidence="27">
    <name type="scientific">Musca domestica</name>
    <name type="common">House fly</name>
    <dbReference type="NCBI Taxonomy" id="7370"/>
    <lineage>
        <taxon>Eukaryota</taxon>
        <taxon>Metazoa</taxon>
        <taxon>Ecdysozoa</taxon>
        <taxon>Arthropoda</taxon>
        <taxon>Hexapoda</taxon>
        <taxon>Insecta</taxon>
        <taxon>Pterygota</taxon>
        <taxon>Neoptera</taxon>
        <taxon>Endopterygota</taxon>
        <taxon>Diptera</taxon>
        <taxon>Brachycera</taxon>
        <taxon>Muscomorpha</taxon>
        <taxon>Muscoidea</taxon>
        <taxon>Muscidae</taxon>
        <taxon>Musca</taxon>
    </lineage>
</organism>
<dbReference type="STRING" id="7370.A0A1I8M4V9"/>
<feature type="region of interest" description="Disordered" evidence="25">
    <location>
        <begin position="48"/>
        <end position="86"/>
    </location>
</feature>
<gene>
    <name evidence="27" type="primary">101896795</name>
</gene>
<dbReference type="FunFam" id="3.30.200.20:FF:000148">
    <property type="entry name" value="Serine/threonine-protein kinase RIO1"/>
    <property type="match status" value="1"/>
</dbReference>
<evidence type="ECO:0000256" key="20">
    <source>
        <dbReference type="ARBA" id="ARBA00063876"/>
    </source>
</evidence>
<dbReference type="KEGG" id="mde:101892643"/>
<evidence type="ECO:0000256" key="9">
    <source>
        <dbReference type="ARBA" id="ARBA00022679"/>
    </source>
</evidence>
<dbReference type="PROSITE" id="PS01245">
    <property type="entry name" value="RIO1"/>
    <property type="match status" value="1"/>
</dbReference>
<reference evidence="27" key="1">
    <citation type="submission" date="2020-05" db="UniProtKB">
        <authorList>
            <consortium name="EnsemblMetazoa"/>
        </authorList>
    </citation>
    <scope>IDENTIFICATION</scope>
    <source>
        <strain evidence="27">Aabys</strain>
    </source>
</reference>
<keyword evidence="15" id="KW-0460">Magnesium</keyword>
<dbReference type="eggNOG" id="KOG2270">
    <property type="taxonomic scope" value="Eukaryota"/>
</dbReference>
<evidence type="ECO:0000256" key="15">
    <source>
        <dbReference type="ARBA" id="ARBA00022842"/>
    </source>
</evidence>
<keyword evidence="10" id="KW-0479">Metal-binding</keyword>
<comment type="catalytic activity">
    <reaction evidence="18">
        <text>ATP + H2O = ADP + phosphate + H(+)</text>
        <dbReference type="Rhea" id="RHEA:13065"/>
        <dbReference type="ChEBI" id="CHEBI:15377"/>
        <dbReference type="ChEBI" id="CHEBI:15378"/>
        <dbReference type="ChEBI" id="CHEBI:30616"/>
        <dbReference type="ChEBI" id="CHEBI:43474"/>
        <dbReference type="ChEBI" id="CHEBI:456216"/>
    </reaction>
</comment>
<dbReference type="InterPro" id="IPR000687">
    <property type="entry name" value="RIO_kinase"/>
</dbReference>
<comment type="similarity">
    <text evidence="3 21">Belongs to the protein kinase superfamily. RIO-type Ser/Thr kinase family.</text>
</comment>
<feature type="active site" description="4-aspartylphosphate intermediate" evidence="22">
    <location>
        <position position="373"/>
    </location>
</feature>
<dbReference type="SMART" id="SM00090">
    <property type="entry name" value="RIO"/>
    <property type="match status" value="1"/>
</dbReference>
<dbReference type="GO" id="GO:0005737">
    <property type="term" value="C:cytoplasm"/>
    <property type="evidence" value="ECO:0007669"/>
    <property type="project" value="UniProtKB-SubCell"/>
</dbReference>
<evidence type="ECO:0000256" key="13">
    <source>
        <dbReference type="ARBA" id="ARBA00022801"/>
    </source>
</evidence>
<keyword evidence="11 21" id="KW-0547">Nucleotide-binding</keyword>
<keyword evidence="7" id="KW-0690">Ribosome biogenesis</keyword>
<dbReference type="RefSeq" id="XP_005191933.2">
    <property type="nucleotide sequence ID" value="XM_005191876.4"/>
</dbReference>
<evidence type="ECO:0000256" key="16">
    <source>
        <dbReference type="ARBA" id="ARBA00047899"/>
    </source>
</evidence>
<dbReference type="CDD" id="cd05147">
    <property type="entry name" value="RIO1_euk"/>
    <property type="match status" value="1"/>
</dbReference>
<evidence type="ECO:0000256" key="14">
    <source>
        <dbReference type="ARBA" id="ARBA00022840"/>
    </source>
</evidence>
<evidence type="ECO:0000256" key="22">
    <source>
        <dbReference type="PIRSR" id="PIRSR038147-1"/>
    </source>
</evidence>
<keyword evidence="9 21" id="KW-0808">Transferase</keyword>
<dbReference type="InterPro" id="IPR018935">
    <property type="entry name" value="RIO_kinase_CS"/>
</dbReference>
<protein>
    <recommendedName>
        <fullName evidence="5 21">Serine/threonine-protein kinase RIO1</fullName>
        <ecNumber evidence="4 21">2.7.11.1</ecNumber>
    </recommendedName>
</protein>
<evidence type="ECO:0000256" key="4">
    <source>
        <dbReference type="ARBA" id="ARBA00012513"/>
    </source>
</evidence>
<evidence type="ECO:0000313" key="27">
    <source>
        <dbReference type="EnsemblMetazoa" id="MDOA012502-PA"/>
    </source>
</evidence>
<evidence type="ECO:0000256" key="1">
    <source>
        <dbReference type="ARBA" id="ARBA00001946"/>
    </source>
</evidence>
<dbReference type="GO" id="GO:0005524">
    <property type="term" value="F:ATP binding"/>
    <property type="evidence" value="ECO:0007669"/>
    <property type="project" value="UniProtKB-KW"/>
</dbReference>
<proteinExistence type="inferred from homology"/>
<feature type="compositionally biased region" description="Acidic residues" evidence="25">
    <location>
        <begin position="528"/>
        <end position="552"/>
    </location>
</feature>
<dbReference type="VEuPathDB" id="VectorBase:MDOA001248"/>
<dbReference type="Pfam" id="PF01163">
    <property type="entry name" value="RIO1"/>
    <property type="match status" value="1"/>
</dbReference>
<evidence type="ECO:0000259" key="26">
    <source>
        <dbReference type="SMART" id="SM00090"/>
    </source>
</evidence>
<feature type="compositionally biased region" description="Basic and acidic residues" evidence="25">
    <location>
        <begin position="506"/>
        <end position="527"/>
    </location>
</feature>
<evidence type="ECO:0000256" key="21">
    <source>
        <dbReference type="PIRNR" id="PIRNR038147"/>
    </source>
</evidence>
<dbReference type="PANTHER" id="PTHR45723">
    <property type="entry name" value="SERINE/THREONINE-PROTEIN KINASE RIO1"/>
    <property type="match status" value="1"/>
</dbReference>
<evidence type="ECO:0000256" key="10">
    <source>
        <dbReference type="ARBA" id="ARBA00022723"/>
    </source>
</evidence>
<keyword evidence="12 21" id="KW-0418">Kinase</keyword>
<feature type="region of interest" description="Disordered" evidence="25">
    <location>
        <begin position="506"/>
        <end position="605"/>
    </location>
</feature>
<evidence type="ECO:0000256" key="25">
    <source>
        <dbReference type="SAM" id="MobiDB-lite"/>
    </source>
</evidence>
<evidence type="ECO:0000256" key="23">
    <source>
        <dbReference type="PIRSR" id="PIRSR038147-2"/>
    </source>
</evidence>
<evidence type="ECO:0000256" key="8">
    <source>
        <dbReference type="ARBA" id="ARBA00022527"/>
    </source>
</evidence>
<feature type="region of interest" description="Disordered" evidence="25">
    <location>
        <begin position="107"/>
        <end position="132"/>
    </location>
</feature>
<feature type="compositionally biased region" description="Acidic residues" evidence="25">
    <location>
        <begin position="57"/>
        <end position="72"/>
    </location>
</feature>
<comment type="catalytic activity">
    <reaction evidence="16 21">
        <text>L-threonyl-[protein] + ATP = O-phospho-L-threonyl-[protein] + ADP + H(+)</text>
        <dbReference type="Rhea" id="RHEA:46608"/>
        <dbReference type="Rhea" id="RHEA-COMP:11060"/>
        <dbReference type="Rhea" id="RHEA-COMP:11605"/>
        <dbReference type="ChEBI" id="CHEBI:15378"/>
        <dbReference type="ChEBI" id="CHEBI:30013"/>
        <dbReference type="ChEBI" id="CHEBI:30616"/>
        <dbReference type="ChEBI" id="CHEBI:61977"/>
        <dbReference type="ChEBI" id="CHEBI:456216"/>
        <dbReference type="EC" id="2.7.11.1"/>
    </reaction>
</comment>
<dbReference type="InterPro" id="IPR051272">
    <property type="entry name" value="RIO-type_Ser/Thr_kinase"/>
</dbReference>
<evidence type="ECO:0000256" key="6">
    <source>
        <dbReference type="ARBA" id="ARBA00022490"/>
    </source>
</evidence>
<keyword evidence="14 21" id="KW-0067">ATP-binding</keyword>
<dbReference type="GO" id="GO:0046872">
    <property type="term" value="F:metal ion binding"/>
    <property type="evidence" value="ECO:0007669"/>
    <property type="project" value="UniProtKB-KW"/>
</dbReference>
<evidence type="ECO:0000256" key="5">
    <source>
        <dbReference type="ARBA" id="ARBA00016038"/>
    </source>
</evidence>
<comment type="cofactor">
    <cofactor evidence="1 24">
        <name>Mg(2+)</name>
        <dbReference type="ChEBI" id="CHEBI:18420"/>
    </cofactor>
</comment>
<evidence type="ECO:0000256" key="17">
    <source>
        <dbReference type="ARBA" id="ARBA00048679"/>
    </source>
</evidence>
<dbReference type="SUPFAM" id="SSF56112">
    <property type="entry name" value="Protein kinase-like (PK-like)"/>
    <property type="match status" value="1"/>
</dbReference>
<dbReference type="VEuPathDB" id="VectorBase:MDOMA2_015542"/>
<dbReference type="InterPro" id="IPR011009">
    <property type="entry name" value="Kinase-like_dom_sf"/>
</dbReference>
<comment type="subunit">
    <text evidence="20">Associates with the precursor of the 40S ribosome subunit. Interacts (via its N-terminus) with PRMT5 (via its N-terminus). Interacts with WDR77. Found in a PRMT5 complex composed of PRMT5, WDR77 and RIOK1. Interacts (via its C-terminus) with NCL; this interaction targets NCL for PRTM5 methylation.</text>
</comment>
<evidence type="ECO:0000256" key="3">
    <source>
        <dbReference type="ARBA" id="ARBA00009196"/>
    </source>
</evidence>
<evidence type="ECO:0000256" key="2">
    <source>
        <dbReference type="ARBA" id="ARBA00004496"/>
    </source>
</evidence>
<comment type="function">
    <text evidence="19">Involved in the final steps of cytoplasmic maturation of the 40S ribosomal subunit. Involved in processing of 18S-E pre-rRNA to the mature 18S rRNA. Required for the recycling of NOB1 and PNO1 from the late 40S precursor. The association with the very late 40S subunit intermediate may involve a translation-like checkpoint point cycle preceeding the binding to the 60S ribosomal subunit. Despite the protein kinase domain is proposed to act predominantly as an ATPase. The catalytic activity regulates its dynamic association with the 40S subunit. In addition to its role in ribosomal biogenesis acts as an adapter protein by recruiting NCL/nucleolin the to PRMT5 complex for its symmetrical methylation.</text>
</comment>
<dbReference type="Gene3D" id="3.30.200.20">
    <property type="entry name" value="Phosphorylase Kinase, domain 1"/>
    <property type="match status" value="1"/>
</dbReference>
<dbReference type="EnsemblMetazoa" id="MDOA012502-RA">
    <property type="protein sequence ID" value="MDOA012502-PA"/>
    <property type="gene ID" value="MDOA012502"/>
</dbReference>
<evidence type="ECO:0000256" key="7">
    <source>
        <dbReference type="ARBA" id="ARBA00022517"/>
    </source>
</evidence>
<accession>A0A1I8M4V9</accession>
<keyword evidence="8 21" id="KW-0723">Serine/threonine-protein kinase</keyword>
<dbReference type="EC" id="2.7.11.1" evidence="4 21"/>
<dbReference type="OrthoDB" id="205248at2759"/>